<dbReference type="Proteomes" id="UP001430953">
    <property type="component" value="Unassembled WGS sequence"/>
</dbReference>
<dbReference type="EMBL" id="JADYXP020000004">
    <property type="protein sequence ID" value="KAL0125907.1"/>
    <property type="molecule type" value="Genomic_DNA"/>
</dbReference>
<keyword evidence="2" id="KW-1185">Reference proteome</keyword>
<reference evidence="1 2" key="1">
    <citation type="submission" date="2023-03" db="EMBL/GenBank/DDBJ databases">
        <title>High recombination rates correlate with genetic variation in Cardiocondyla obscurior ants.</title>
        <authorList>
            <person name="Errbii M."/>
        </authorList>
    </citation>
    <scope>NUCLEOTIDE SEQUENCE [LARGE SCALE GENOMIC DNA]</scope>
    <source>
        <strain evidence="1">Alpha-2009</strain>
        <tissue evidence="1">Whole body</tissue>
    </source>
</reference>
<evidence type="ECO:0000313" key="2">
    <source>
        <dbReference type="Proteomes" id="UP001430953"/>
    </source>
</evidence>
<organism evidence="1 2">
    <name type="scientific">Cardiocondyla obscurior</name>
    <dbReference type="NCBI Taxonomy" id="286306"/>
    <lineage>
        <taxon>Eukaryota</taxon>
        <taxon>Metazoa</taxon>
        <taxon>Ecdysozoa</taxon>
        <taxon>Arthropoda</taxon>
        <taxon>Hexapoda</taxon>
        <taxon>Insecta</taxon>
        <taxon>Pterygota</taxon>
        <taxon>Neoptera</taxon>
        <taxon>Endopterygota</taxon>
        <taxon>Hymenoptera</taxon>
        <taxon>Apocrita</taxon>
        <taxon>Aculeata</taxon>
        <taxon>Formicoidea</taxon>
        <taxon>Formicidae</taxon>
        <taxon>Myrmicinae</taxon>
        <taxon>Cardiocondyla</taxon>
    </lineage>
</organism>
<dbReference type="AlphaFoldDB" id="A0AAW2GHG8"/>
<comment type="caution">
    <text evidence="1">The sequence shown here is derived from an EMBL/GenBank/DDBJ whole genome shotgun (WGS) entry which is preliminary data.</text>
</comment>
<name>A0AAW2GHG8_9HYME</name>
<accession>A0AAW2GHG8</accession>
<protein>
    <submittedName>
        <fullName evidence="1">Uncharacterized protein</fullName>
    </submittedName>
</protein>
<evidence type="ECO:0000313" key="1">
    <source>
        <dbReference type="EMBL" id="KAL0125907.1"/>
    </source>
</evidence>
<proteinExistence type="predicted"/>
<sequence length="104" mass="12484">MCGNVHTQSHRSFSPCEQICRVKFTRDAGKNFRKWMRKRKIFRVASGQVFHLSLGSCDINNSLNLYRYIYDNVPRFILTGTTQRLLCHNEKINIIFFFLFFFFF</sequence>
<gene>
    <name evidence="1" type="ORF">PUN28_004758</name>
</gene>